<dbReference type="InterPro" id="IPR038721">
    <property type="entry name" value="IS701-like_DDE_dom"/>
</dbReference>
<name>A0A918ZHB6_9ACTN</name>
<gene>
    <name evidence="2" type="ORF">GCM10018785_19090</name>
</gene>
<dbReference type="PANTHER" id="PTHR33627:SF1">
    <property type="entry name" value="TRANSPOSASE"/>
    <property type="match status" value="1"/>
</dbReference>
<feature type="domain" description="Transposase IS701-like DDE" evidence="1">
    <location>
        <begin position="15"/>
        <end position="265"/>
    </location>
</feature>
<evidence type="ECO:0000313" key="2">
    <source>
        <dbReference type="EMBL" id="GHE49742.1"/>
    </source>
</evidence>
<dbReference type="RefSeq" id="WP_229925505.1">
    <property type="nucleotide sequence ID" value="NZ_BNBT01000019.1"/>
</dbReference>
<proteinExistence type="predicted"/>
<dbReference type="AlphaFoldDB" id="A0A918ZHB6"/>
<evidence type="ECO:0000259" key="1">
    <source>
        <dbReference type="Pfam" id="PF13546"/>
    </source>
</evidence>
<evidence type="ECO:0000313" key="3">
    <source>
        <dbReference type="Proteomes" id="UP000608024"/>
    </source>
</evidence>
<comment type="caution">
    <text evidence="2">The sequence shown here is derived from an EMBL/GenBank/DDBJ whole genome shotgun (WGS) entry which is preliminary data.</text>
</comment>
<accession>A0A918ZHB6</accession>
<dbReference type="EMBL" id="BNBT01000019">
    <property type="protein sequence ID" value="GHE49742.1"/>
    <property type="molecule type" value="Genomic_DNA"/>
</dbReference>
<dbReference type="InterPro" id="IPR039365">
    <property type="entry name" value="IS701-like"/>
</dbReference>
<organism evidence="2 3">
    <name type="scientific">Streptomyces longispororuber</name>
    <dbReference type="NCBI Taxonomy" id="68230"/>
    <lineage>
        <taxon>Bacteria</taxon>
        <taxon>Bacillati</taxon>
        <taxon>Actinomycetota</taxon>
        <taxon>Actinomycetes</taxon>
        <taxon>Kitasatosporales</taxon>
        <taxon>Streptomycetaceae</taxon>
        <taxon>Streptomyces</taxon>
    </lineage>
</organism>
<dbReference type="PANTHER" id="PTHR33627">
    <property type="entry name" value="TRANSPOSASE"/>
    <property type="match status" value="1"/>
</dbReference>
<dbReference type="Pfam" id="PF13546">
    <property type="entry name" value="DDE_5"/>
    <property type="match status" value="1"/>
</dbReference>
<reference evidence="2" key="1">
    <citation type="journal article" date="2014" name="Int. J. Syst. Evol. Microbiol.">
        <title>Complete genome sequence of Corynebacterium casei LMG S-19264T (=DSM 44701T), isolated from a smear-ripened cheese.</title>
        <authorList>
            <consortium name="US DOE Joint Genome Institute (JGI-PGF)"/>
            <person name="Walter F."/>
            <person name="Albersmeier A."/>
            <person name="Kalinowski J."/>
            <person name="Ruckert C."/>
        </authorList>
    </citation>
    <scope>NUCLEOTIDE SEQUENCE</scope>
    <source>
        <strain evidence="2">JCM 4784</strain>
    </source>
</reference>
<dbReference type="Proteomes" id="UP000608024">
    <property type="component" value="Unassembled WGS sequence"/>
</dbReference>
<sequence length="389" mass="42265">MTTNEDIVSELCSRVFASLPRRDQRQRGEQYVRGLLTTPGRKSVRNIASGAGGGSAVQRLHHFVACSTWDWLPVRAALASHLQDIAEPVAWVVQTLAIPKSGVHSVGVGRRLVPQTGQTKRGQHALGVWLTAPAMSTPISWRLLLPERWIRDDGLRRRAEVPERASYETLEQSVVAAVTETRTANVLRRPVLLDAPGAWARPTVLRAFADADIPLVARVPAGTRMIMADRSMPGYGVGPLSAQRLLMSVRGLGRRVEWHDAAQGTLRTSTAVMVPVRTAHSTDVTAERRLYLLGEWDDLWRSPTRIWLTDLAAPVGGLLRLTKVTQRVSHALATTGKRVGLLDFEGRSYPGWHRHATLASVAHAACLLAGAGAVVGPADPATNSPLLTA</sequence>
<protein>
    <submittedName>
        <fullName evidence="2">ISXo8 transposase</fullName>
    </submittedName>
</protein>
<keyword evidence="3" id="KW-1185">Reference proteome</keyword>
<reference evidence="2" key="2">
    <citation type="submission" date="2020-09" db="EMBL/GenBank/DDBJ databases">
        <authorList>
            <person name="Sun Q."/>
            <person name="Ohkuma M."/>
        </authorList>
    </citation>
    <scope>NUCLEOTIDE SEQUENCE</scope>
    <source>
        <strain evidence="2">JCM 4784</strain>
    </source>
</reference>